<dbReference type="InterPro" id="IPR017937">
    <property type="entry name" value="Thioredoxin_CS"/>
</dbReference>
<protein>
    <recommendedName>
        <fullName evidence="1">Thioredoxin domain-containing protein</fullName>
    </recommendedName>
</protein>
<evidence type="ECO:0000313" key="3">
    <source>
        <dbReference type="Proteomes" id="UP001189429"/>
    </source>
</evidence>
<feature type="domain" description="Thioredoxin" evidence="1">
    <location>
        <begin position="48"/>
        <end position="114"/>
    </location>
</feature>
<dbReference type="CDD" id="cd02947">
    <property type="entry name" value="TRX_family"/>
    <property type="match status" value="1"/>
</dbReference>
<evidence type="ECO:0000259" key="1">
    <source>
        <dbReference type="Pfam" id="PF00085"/>
    </source>
</evidence>
<dbReference type="InterPro" id="IPR013766">
    <property type="entry name" value="Thioredoxin_domain"/>
</dbReference>
<dbReference type="EMBL" id="CAUYUJ010014381">
    <property type="protein sequence ID" value="CAK0840438.1"/>
    <property type="molecule type" value="Genomic_DNA"/>
</dbReference>
<dbReference type="InterPro" id="IPR036249">
    <property type="entry name" value="Thioredoxin-like_sf"/>
</dbReference>
<reference evidence="2" key="1">
    <citation type="submission" date="2023-10" db="EMBL/GenBank/DDBJ databases">
        <authorList>
            <person name="Chen Y."/>
            <person name="Shah S."/>
            <person name="Dougan E. K."/>
            <person name="Thang M."/>
            <person name="Chan C."/>
        </authorList>
    </citation>
    <scope>NUCLEOTIDE SEQUENCE [LARGE SCALE GENOMIC DNA]</scope>
</reference>
<organism evidence="2 3">
    <name type="scientific">Prorocentrum cordatum</name>
    <dbReference type="NCBI Taxonomy" id="2364126"/>
    <lineage>
        <taxon>Eukaryota</taxon>
        <taxon>Sar</taxon>
        <taxon>Alveolata</taxon>
        <taxon>Dinophyceae</taxon>
        <taxon>Prorocentrales</taxon>
        <taxon>Prorocentraceae</taxon>
        <taxon>Prorocentrum</taxon>
    </lineage>
</organism>
<accession>A0ABN9T5X9</accession>
<dbReference type="Proteomes" id="UP001189429">
    <property type="component" value="Unassembled WGS sequence"/>
</dbReference>
<dbReference type="SUPFAM" id="SSF52833">
    <property type="entry name" value="Thioredoxin-like"/>
    <property type="match status" value="1"/>
</dbReference>
<name>A0ABN9T5X9_9DINO</name>
<dbReference type="Pfam" id="PF00085">
    <property type="entry name" value="Thioredoxin"/>
    <property type="match status" value="1"/>
</dbReference>
<proteinExistence type="predicted"/>
<dbReference type="PROSITE" id="PS00194">
    <property type="entry name" value="THIOREDOXIN_1"/>
    <property type="match status" value="1"/>
</dbReference>
<dbReference type="Gene3D" id="3.40.30.10">
    <property type="entry name" value="Glutaredoxin"/>
    <property type="match status" value="1"/>
</dbReference>
<evidence type="ECO:0000313" key="2">
    <source>
        <dbReference type="EMBL" id="CAK0840438.1"/>
    </source>
</evidence>
<gene>
    <name evidence="2" type="ORF">PCOR1329_LOCUS35891</name>
</gene>
<comment type="caution">
    <text evidence="2">The sequence shown here is derived from an EMBL/GenBank/DDBJ whole genome shotgun (WGS) entry which is preliminary data.</text>
</comment>
<keyword evidence="3" id="KW-1185">Reference proteome</keyword>
<sequence>MMRLPQTTRWPAMVTAAAAARRRFVRQGPAALARPSAPGASRRRLVTEVASAAQYEELLREPQPPALVFYTAAWCVPCREMESYVKGISDDRPRRLRVLRVDVEEHADLARRESLSTSLHLVRQRERRRSSIFSWGVGALM</sequence>